<sequence length="271" mass="28522">MSTVLDDLLAPRSAASRPAVFIDHTAFGGHRILRGPIPWTNAAELAGYYGKAQALLGSDATVVPVALLVDAVLAENPSIRADMAARPRPGYALRTLLAADPIREALSRALAALPHASRAPIALLAPSPLVWLALAQRAAGNPDVSGITADHAEAAAMYVSDWLRHVADRDIAFLVLDGSRDLEGDPGALERLPEEDLAAYAPVANAAEHYRWGLIHVADGGSGADSSPRARRLPEGYWTDDAAAPEADILLARVPADADPETVLARLAALR</sequence>
<gene>
    <name evidence="1" type="ORF">SCMU_32760</name>
</gene>
<name>A0ABN6FL38_SINCY</name>
<evidence type="ECO:0000313" key="1">
    <source>
        <dbReference type="EMBL" id="BCT77434.1"/>
    </source>
</evidence>
<protein>
    <submittedName>
        <fullName evidence="1">Uncharacterized protein</fullName>
    </submittedName>
</protein>
<organism evidence="1 2">
    <name type="scientific">Sinomonas cyclohexanicum</name>
    <name type="common">Corynebacterium cyclohexanicum</name>
    <dbReference type="NCBI Taxonomy" id="322009"/>
    <lineage>
        <taxon>Bacteria</taxon>
        <taxon>Bacillati</taxon>
        <taxon>Actinomycetota</taxon>
        <taxon>Actinomycetes</taxon>
        <taxon>Micrococcales</taxon>
        <taxon>Micrococcaceae</taxon>
        <taxon>Sinomonas</taxon>
    </lineage>
</organism>
<dbReference type="RefSeq" id="WP_229230139.1">
    <property type="nucleotide sequence ID" value="NZ_AP024525.1"/>
</dbReference>
<accession>A0ABN6FL38</accession>
<dbReference type="Proteomes" id="UP001319861">
    <property type="component" value="Chromosome"/>
</dbReference>
<keyword evidence="2" id="KW-1185">Reference proteome</keyword>
<evidence type="ECO:0000313" key="2">
    <source>
        <dbReference type="Proteomes" id="UP001319861"/>
    </source>
</evidence>
<dbReference type="EMBL" id="AP024525">
    <property type="protein sequence ID" value="BCT77434.1"/>
    <property type="molecule type" value="Genomic_DNA"/>
</dbReference>
<reference evidence="1 2" key="1">
    <citation type="journal article" date="2021" name="J. Biosci. Bioeng.">
        <title>Identification and characterization of a chc gene cluster responsible for the aromatization pathway of cyclohexanecarboxylate degradation in Sinomonas cyclohexanicum ATCC 51369.</title>
        <authorList>
            <person name="Yamamoto T."/>
            <person name="Hasegawa Y."/>
            <person name="Lau P.C.K."/>
            <person name="Iwaki H."/>
        </authorList>
    </citation>
    <scope>NUCLEOTIDE SEQUENCE [LARGE SCALE GENOMIC DNA]</scope>
    <source>
        <strain evidence="1 2">ATCC 51369</strain>
    </source>
</reference>
<proteinExistence type="predicted"/>